<evidence type="ECO:0000313" key="2">
    <source>
        <dbReference type="Proteomes" id="UP000007753"/>
    </source>
</evidence>
<reference evidence="1 2" key="1">
    <citation type="journal article" date="2010" name="J. Bacteriol.">
        <title>Complete genome sequence of the representative gamma-hexachlorocyclohexane-degrading bacterium Sphingobium japonicum UT26.</title>
        <authorList>
            <person name="Nagata Y."/>
            <person name="Ohtsubo Y."/>
            <person name="Endo R."/>
            <person name="Ichikawa N."/>
            <person name="Ankai A."/>
            <person name="Oguchi A."/>
            <person name="Fukui S."/>
            <person name="Fujita N."/>
            <person name="Tsuda M."/>
        </authorList>
    </citation>
    <scope>NUCLEOTIDE SEQUENCE [LARGE SCALE GENOMIC DNA]</scope>
    <source>
        <strain evidence="2">DSM 16413 / CCM 7287 / MTCC 6362 / UT26 / NBRC 101211 / UT26S</strain>
    </source>
</reference>
<dbReference type="STRING" id="452662.SJA_C1-03450"/>
<gene>
    <name evidence="1" type="ordered locus">SJA_C1-03450</name>
</gene>
<dbReference type="EMBL" id="AP010803">
    <property type="protein sequence ID" value="BAI95179.1"/>
    <property type="molecule type" value="Genomic_DNA"/>
</dbReference>
<sequence>MLTLKLQNEPSILGFVLHLGYWYDRFQSKAMEDWVSATGR</sequence>
<proteinExistence type="predicted"/>
<dbReference type="HOGENOM" id="CLU_3296675_0_0_5"/>
<keyword evidence="2" id="KW-1185">Reference proteome</keyword>
<evidence type="ECO:0000313" key="1">
    <source>
        <dbReference type="EMBL" id="BAI95179.1"/>
    </source>
</evidence>
<protein>
    <submittedName>
        <fullName evidence="1">Uncharacterized protein</fullName>
    </submittedName>
</protein>
<dbReference type="Proteomes" id="UP000007753">
    <property type="component" value="Chromosome 1"/>
</dbReference>
<dbReference type="KEGG" id="sjp:SJA_C1-03450"/>
<accession>D4YXU7</accession>
<name>D4YXU7_SPHIU</name>
<organism evidence="1 2">
    <name type="scientific">Sphingobium indicum (strain DSM 16413 / CCM 7287 / MTCC 6362 / UT26 / NBRC 101211 / UT26S)</name>
    <name type="common">Sphingobium japonicum</name>
    <dbReference type="NCBI Taxonomy" id="452662"/>
    <lineage>
        <taxon>Bacteria</taxon>
        <taxon>Pseudomonadati</taxon>
        <taxon>Pseudomonadota</taxon>
        <taxon>Alphaproteobacteria</taxon>
        <taxon>Sphingomonadales</taxon>
        <taxon>Sphingomonadaceae</taxon>
        <taxon>Sphingobium</taxon>
    </lineage>
</organism>
<dbReference type="AlphaFoldDB" id="D4YXU7"/>